<dbReference type="GO" id="GO:0004832">
    <property type="term" value="F:valine-tRNA ligase activity"/>
    <property type="evidence" value="ECO:0007669"/>
    <property type="project" value="UniProtKB-UniRule"/>
</dbReference>
<dbReference type="InterPro" id="IPR009008">
    <property type="entry name" value="Val/Leu/Ile-tRNA-synth_edit"/>
</dbReference>
<feature type="domain" description="Methionyl/Valyl/Leucyl/Isoleucyl-tRNA synthetase anticodon-binding" evidence="12">
    <location>
        <begin position="631"/>
        <end position="737"/>
    </location>
</feature>
<dbReference type="Pfam" id="PF00133">
    <property type="entry name" value="tRNA-synt_1"/>
    <property type="match status" value="1"/>
</dbReference>
<dbReference type="PATRIC" id="fig|1618446.3.peg.1298"/>
<keyword evidence="7 10" id="KW-0030">Aminoacyl-tRNA synthetase</keyword>
<dbReference type="CDD" id="cd07962">
    <property type="entry name" value="Anticodon_Ia_Val"/>
    <property type="match status" value="1"/>
</dbReference>
<evidence type="ECO:0000256" key="9">
    <source>
        <dbReference type="NCBIfam" id="TIGR00422"/>
    </source>
</evidence>
<dbReference type="InterPro" id="IPR001412">
    <property type="entry name" value="aa-tRNA-synth_I_CS"/>
</dbReference>
<dbReference type="Proteomes" id="UP000034050">
    <property type="component" value="Unassembled WGS sequence"/>
</dbReference>
<dbReference type="InterPro" id="IPR033705">
    <property type="entry name" value="Anticodon_Ia_Val"/>
</dbReference>
<evidence type="ECO:0000256" key="4">
    <source>
        <dbReference type="ARBA" id="ARBA00022741"/>
    </source>
</evidence>
<protein>
    <recommendedName>
        <fullName evidence="1 9">Valine--tRNA ligase</fullName>
        <ecNumber evidence="1 9">6.1.1.9</ecNumber>
    </recommendedName>
</protein>
<comment type="catalytic activity">
    <reaction evidence="8">
        <text>tRNA(Val) + L-valine + ATP = L-valyl-tRNA(Val) + AMP + diphosphate</text>
        <dbReference type="Rhea" id="RHEA:10704"/>
        <dbReference type="Rhea" id="RHEA-COMP:9672"/>
        <dbReference type="Rhea" id="RHEA-COMP:9708"/>
        <dbReference type="ChEBI" id="CHEBI:30616"/>
        <dbReference type="ChEBI" id="CHEBI:33019"/>
        <dbReference type="ChEBI" id="CHEBI:57762"/>
        <dbReference type="ChEBI" id="CHEBI:78442"/>
        <dbReference type="ChEBI" id="CHEBI:78537"/>
        <dbReference type="ChEBI" id="CHEBI:456215"/>
        <dbReference type="EC" id="6.1.1.9"/>
    </reaction>
</comment>
<dbReference type="SUPFAM" id="SSF47323">
    <property type="entry name" value="Anticodon-binding domain of a subclass of class I aminoacyl-tRNA synthetases"/>
    <property type="match status" value="1"/>
</dbReference>
<dbReference type="PANTHER" id="PTHR11946:SF93">
    <property type="entry name" value="VALINE--TRNA LIGASE, CHLOROPLASTIC_MITOCHONDRIAL 2"/>
    <property type="match status" value="1"/>
</dbReference>
<keyword evidence="6 10" id="KW-0648">Protein biosynthesis</keyword>
<dbReference type="PRINTS" id="PR00986">
    <property type="entry name" value="TRNASYNTHVAL"/>
</dbReference>
<evidence type="ECO:0000313" key="14">
    <source>
        <dbReference type="Proteomes" id="UP000034050"/>
    </source>
</evidence>
<accession>A0A0G1FFL4</accession>
<dbReference type="STRING" id="1618446.UV61_C0016G0010"/>
<dbReference type="GO" id="GO:0002161">
    <property type="term" value="F:aminoacyl-tRNA deacylase activity"/>
    <property type="evidence" value="ECO:0007669"/>
    <property type="project" value="InterPro"/>
</dbReference>
<dbReference type="Gene3D" id="3.40.50.620">
    <property type="entry name" value="HUPs"/>
    <property type="match status" value="2"/>
</dbReference>
<dbReference type="InterPro" id="IPR002303">
    <property type="entry name" value="Valyl-tRNA_ligase"/>
</dbReference>
<evidence type="ECO:0000256" key="8">
    <source>
        <dbReference type="ARBA" id="ARBA00047552"/>
    </source>
</evidence>
<evidence type="ECO:0000256" key="7">
    <source>
        <dbReference type="ARBA" id="ARBA00023146"/>
    </source>
</evidence>
<dbReference type="GO" id="GO:0005524">
    <property type="term" value="F:ATP binding"/>
    <property type="evidence" value="ECO:0007669"/>
    <property type="project" value="UniProtKB-KW"/>
</dbReference>
<dbReference type="Gene3D" id="1.10.730.10">
    <property type="entry name" value="Isoleucyl-tRNA Synthetase, Domain 1"/>
    <property type="match status" value="1"/>
</dbReference>
<proteinExistence type="inferred from homology"/>
<keyword evidence="2" id="KW-0963">Cytoplasm</keyword>
<dbReference type="InterPro" id="IPR013155">
    <property type="entry name" value="M/V/L/I-tRNA-synth_anticd-bd"/>
</dbReference>
<evidence type="ECO:0000256" key="1">
    <source>
        <dbReference type="ARBA" id="ARBA00013169"/>
    </source>
</evidence>
<evidence type="ECO:0000256" key="6">
    <source>
        <dbReference type="ARBA" id="ARBA00022917"/>
    </source>
</evidence>
<dbReference type="SUPFAM" id="SSF52374">
    <property type="entry name" value="Nucleotidylyl transferase"/>
    <property type="match status" value="1"/>
</dbReference>
<dbReference type="InterPro" id="IPR014729">
    <property type="entry name" value="Rossmann-like_a/b/a_fold"/>
</dbReference>
<dbReference type="GO" id="GO:0006438">
    <property type="term" value="P:valyl-tRNA aminoacylation"/>
    <property type="evidence" value="ECO:0007669"/>
    <property type="project" value="UniProtKB-UniRule"/>
</dbReference>
<dbReference type="NCBIfam" id="TIGR00422">
    <property type="entry name" value="valS"/>
    <property type="match status" value="1"/>
</dbReference>
<keyword evidence="3 10" id="KW-0436">Ligase</keyword>
<evidence type="ECO:0000256" key="3">
    <source>
        <dbReference type="ARBA" id="ARBA00022598"/>
    </source>
</evidence>
<evidence type="ECO:0000259" key="12">
    <source>
        <dbReference type="Pfam" id="PF08264"/>
    </source>
</evidence>
<dbReference type="PANTHER" id="PTHR11946">
    <property type="entry name" value="VALYL-TRNA SYNTHETASES"/>
    <property type="match status" value="1"/>
</dbReference>
<comment type="similarity">
    <text evidence="10">Belongs to the class-I aminoacyl-tRNA synthetase family.</text>
</comment>
<evidence type="ECO:0000256" key="10">
    <source>
        <dbReference type="RuleBase" id="RU363035"/>
    </source>
</evidence>
<dbReference type="SUPFAM" id="SSF50677">
    <property type="entry name" value="ValRS/IleRS/LeuRS editing domain"/>
    <property type="match status" value="1"/>
</dbReference>
<name>A0A0G1FFL4_9BACT</name>
<dbReference type="Pfam" id="PF08264">
    <property type="entry name" value="Anticodon_1"/>
    <property type="match status" value="1"/>
</dbReference>
<dbReference type="PROSITE" id="PS00178">
    <property type="entry name" value="AA_TRNA_LIGASE_I"/>
    <property type="match status" value="1"/>
</dbReference>
<dbReference type="GO" id="GO:0005829">
    <property type="term" value="C:cytosol"/>
    <property type="evidence" value="ECO:0007669"/>
    <property type="project" value="TreeGrafter"/>
</dbReference>
<sequence length="740" mass="85151">MDKTYAHQTTESRIYALWEKSGVFAPNADPQAPAYSIIMPPPNANGELHLGHATFVAISDALIRYHRMRGDATLWLPGVDHAGILAQVTFEKKLKKEQSKSRHDLGRTEFVKQCYQFCLDNKILMENQMRALGASCDWNREKFTMDPEISKLVLQTFVKMHQDGLIYRGYRIVNWCPRCRSTLSDLELEWTERQDPLYYINYGPFVLATVRPETKFGDTAIAVHPDDARYQKWIGKEIEVVGLLGTFKIKVIADSAVDKEFGTGVIKVTPGHDPLDWEIGQRHKLEVKTVIDFDGRLNDLTGPYKGLKVAPARKQIAADMQAKGLLKKVDENYRHTVATCERCGTVIEPLVSRQWFVKIKPLAQAAIKAVEDGTVKIIPEKYQAMYFNWMKNIRDWPISRQIWWGHQLPVWYARSEQKTPKQQQEFELLKQGDTRARTDILESPIVSLEKPTGADEYIQDPDTFDTWFSSGQWPVNTLKTSNINDFQRFYPTSVMNTAYEILFLWVARMIMFGLYLTGEVPFETALINGVLRDENGQKMSKSKGNGINPNEAIAKYGADAVRMALLAGRDSGNDLMISKQQMEERIRGYRNFSNKLWNIGRFILINLEKTNVKIPFYEDSTKNRQILVEDDKRILTELTLITNRVTDGLENYRFGEATSSLYEFTWHAFADWYLEAVKPRLSSENVQDQIQVLAILRHVYIQILKLLHPFMPFVTEEIWRQIPGVFEPLLATATWPKAII</sequence>
<evidence type="ECO:0000256" key="2">
    <source>
        <dbReference type="ARBA" id="ARBA00022490"/>
    </source>
</evidence>
<organism evidence="13 14">
    <name type="scientific">Candidatus Gottesmanbacteria bacterium GW2011_GWB1_43_11</name>
    <dbReference type="NCBI Taxonomy" id="1618446"/>
    <lineage>
        <taxon>Bacteria</taxon>
        <taxon>Candidatus Gottesmaniibacteriota</taxon>
    </lineage>
</organism>
<reference evidence="13 14" key="1">
    <citation type="journal article" date="2015" name="Nature">
        <title>rRNA introns, odd ribosomes, and small enigmatic genomes across a large radiation of phyla.</title>
        <authorList>
            <person name="Brown C.T."/>
            <person name="Hug L.A."/>
            <person name="Thomas B.C."/>
            <person name="Sharon I."/>
            <person name="Castelle C.J."/>
            <person name="Singh A."/>
            <person name="Wilkins M.J."/>
            <person name="Williams K.H."/>
            <person name="Banfield J.F."/>
        </authorList>
    </citation>
    <scope>NUCLEOTIDE SEQUENCE [LARGE SCALE GENOMIC DNA]</scope>
</reference>
<dbReference type="EC" id="6.1.1.9" evidence="1 9"/>
<evidence type="ECO:0000256" key="5">
    <source>
        <dbReference type="ARBA" id="ARBA00022840"/>
    </source>
</evidence>
<dbReference type="FunFam" id="3.40.50.620:FF:000020">
    <property type="entry name" value="Valine--tRNA ligase, mitochondrial"/>
    <property type="match status" value="1"/>
</dbReference>
<gene>
    <name evidence="13" type="ORF">UV61_C0016G0010</name>
</gene>
<keyword evidence="4 10" id="KW-0547">Nucleotide-binding</keyword>
<evidence type="ECO:0000259" key="11">
    <source>
        <dbReference type="Pfam" id="PF00133"/>
    </source>
</evidence>
<comment type="caution">
    <text evidence="13">The sequence shown here is derived from an EMBL/GenBank/DDBJ whole genome shotgun (WGS) entry which is preliminary data.</text>
</comment>
<keyword evidence="5 10" id="KW-0067">ATP-binding</keyword>
<dbReference type="AlphaFoldDB" id="A0A0G1FFL4"/>
<dbReference type="CDD" id="cd00817">
    <property type="entry name" value="ValRS_core"/>
    <property type="match status" value="1"/>
</dbReference>
<dbReference type="EMBL" id="LCFD01000016">
    <property type="protein sequence ID" value="KKS85638.1"/>
    <property type="molecule type" value="Genomic_DNA"/>
</dbReference>
<dbReference type="NCBIfam" id="NF004349">
    <property type="entry name" value="PRK05729.1"/>
    <property type="match status" value="1"/>
</dbReference>
<dbReference type="InterPro" id="IPR002300">
    <property type="entry name" value="aa-tRNA-synth_Ia"/>
</dbReference>
<dbReference type="InterPro" id="IPR009080">
    <property type="entry name" value="tRNAsynth_Ia_anticodon-bd"/>
</dbReference>
<evidence type="ECO:0000313" key="13">
    <source>
        <dbReference type="EMBL" id="KKS85638.1"/>
    </source>
</evidence>
<feature type="domain" description="Aminoacyl-tRNA synthetase class Ia" evidence="11">
    <location>
        <begin position="14"/>
        <end position="577"/>
    </location>
</feature>